<accession>A0A2I0XB37</accession>
<dbReference type="InterPro" id="IPR038499">
    <property type="entry name" value="BRO1_sf"/>
</dbReference>
<evidence type="ECO:0000313" key="4">
    <source>
        <dbReference type="Proteomes" id="UP000233837"/>
    </source>
</evidence>
<dbReference type="CDD" id="cd09034">
    <property type="entry name" value="BRO1_Alix_like"/>
    <property type="match status" value="1"/>
</dbReference>
<protein>
    <recommendedName>
        <fullName evidence="2">BRO1 domain-containing protein</fullName>
    </recommendedName>
</protein>
<dbReference type="InterPro" id="IPR038898">
    <property type="entry name" value="BROX"/>
</dbReference>
<dbReference type="Gene3D" id="1.25.40.280">
    <property type="entry name" value="alix/aip1 like domains"/>
    <property type="match status" value="1"/>
</dbReference>
<gene>
    <name evidence="3" type="ORF">MA16_Dca018220</name>
</gene>
<dbReference type="OrthoDB" id="1909455at2759"/>
<proteinExistence type="inferred from homology"/>
<dbReference type="PANTHER" id="PTHR23032:SF13">
    <property type="entry name" value="BRO1 DOMAIN-CONTAINING PROTEIN BROX"/>
    <property type="match status" value="1"/>
</dbReference>
<dbReference type="PANTHER" id="PTHR23032">
    <property type="entry name" value="BRO1 DOMAIN-CONTAINING PROTEIN BROX"/>
    <property type="match status" value="1"/>
</dbReference>
<reference evidence="3 4" key="1">
    <citation type="journal article" date="2016" name="Sci. Rep.">
        <title>The Dendrobium catenatum Lindl. genome sequence provides insights into polysaccharide synthase, floral development and adaptive evolution.</title>
        <authorList>
            <person name="Zhang G.Q."/>
            <person name="Xu Q."/>
            <person name="Bian C."/>
            <person name="Tsai W.C."/>
            <person name="Yeh C.M."/>
            <person name="Liu K.W."/>
            <person name="Yoshida K."/>
            <person name="Zhang L.S."/>
            <person name="Chang S.B."/>
            <person name="Chen F."/>
            <person name="Shi Y."/>
            <person name="Su Y.Y."/>
            <person name="Zhang Y.Q."/>
            <person name="Chen L.J."/>
            <person name="Yin Y."/>
            <person name="Lin M."/>
            <person name="Huang H."/>
            <person name="Deng H."/>
            <person name="Wang Z.W."/>
            <person name="Zhu S.L."/>
            <person name="Zhao X."/>
            <person name="Deng C."/>
            <person name="Niu S.C."/>
            <person name="Huang J."/>
            <person name="Wang M."/>
            <person name="Liu G.H."/>
            <person name="Yang H.J."/>
            <person name="Xiao X.J."/>
            <person name="Hsiao Y.Y."/>
            <person name="Wu W.L."/>
            <person name="Chen Y.Y."/>
            <person name="Mitsuda N."/>
            <person name="Ohme-Takagi M."/>
            <person name="Luo Y.B."/>
            <person name="Van de Peer Y."/>
            <person name="Liu Z.J."/>
        </authorList>
    </citation>
    <scope>NUCLEOTIDE SEQUENCE [LARGE SCALE GENOMIC DNA]</scope>
    <source>
        <tissue evidence="3">The whole plant</tissue>
    </source>
</reference>
<dbReference type="SMART" id="SM01041">
    <property type="entry name" value="BRO1"/>
    <property type="match status" value="1"/>
</dbReference>
<dbReference type="Pfam" id="PF03097">
    <property type="entry name" value="BRO1"/>
    <property type="match status" value="1"/>
</dbReference>
<name>A0A2I0XB37_9ASPA</name>
<dbReference type="InterPro" id="IPR004328">
    <property type="entry name" value="BRO1_dom"/>
</dbReference>
<dbReference type="AlphaFoldDB" id="A0A2I0XB37"/>
<keyword evidence="4" id="KW-1185">Reference proteome</keyword>
<evidence type="ECO:0000259" key="2">
    <source>
        <dbReference type="PROSITE" id="PS51180"/>
    </source>
</evidence>
<reference evidence="3 4" key="2">
    <citation type="journal article" date="2017" name="Nature">
        <title>The Apostasia genome and the evolution of orchids.</title>
        <authorList>
            <person name="Zhang G.Q."/>
            <person name="Liu K.W."/>
            <person name="Li Z."/>
            <person name="Lohaus R."/>
            <person name="Hsiao Y.Y."/>
            <person name="Niu S.C."/>
            <person name="Wang J.Y."/>
            <person name="Lin Y.C."/>
            <person name="Xu Q."/>
            <person name="Chen L.J."/>
            <person name="Yoshida K."/>
            <person name="Fujiwara S."/>
            <person name="Wang Z.W."/>
            <person name="Zhang Y.Q."/>
            <person name="Mitsuda N."/>
            <person name="Wang M."/>
            <person name="Liu G.H."/>
            <person name="Pecoraro L."/>
            <person name="Huang H.X."/>
            <person name="Xiao X.J."/>
            <person name="Lin M."/>
            <person name="Wu X.Y."/>
            <person name="Wu W.L."/>
            <person name="Chen Y.Y."/>
            <person name="Chang S.B."/>
            <person name="Sakamoto S."/>
            <person name="Ohme-Takagi M."/>
            <person name="Yagi M."/>
            <person name="Zeng S.J."/>
            <person name="Shen C.Y."/>
            <person name="Yeh C.M."/>
            <person name="Luo Y.B."/>
            <person name="Tsai W.C."/>
            <person name="Van de Peer Y."/>
            <person name="Liu Z.J."/>
        </authorList>
    </citation>
    <scope>NUCLEOTIDE SEQUENCE [LARGE SCALE GENOMIC DNA]</scope>
    <source>
        <tissue evidence="3">The whole plant</tissue>
    </source>
</reference>
<dbReference type="Proteomes" id="UP000233837">
    <property type="component" value="Unassembled WGS sequence"/>
</dbReference>
<dbReference type="PROSITE" id="PS51180">
    <property type="entry name" value="BRO1"/>
    <property type="match status" value="1"/>
</dbReference>
<feature type="domain" description="BRO1" evidence="2">
    <location>
        <begin position="33"/>
        <end position="420"/>
    </location>
</feature>
<evidence type="ECO:0000256" key="1">
    <source>
        <dbReference type="ARBA" id="ARBA00008901"/>
    </source>
</evidence>
<dbReference type="EMBL" id="KZ501999">
    <property type="protein sequence ID" value="PKU85106.1"/>
    <property type="molecule type" value="Genomic_DNA"/>
</dbReference>
<sequence>MGCFASTPSDAGGNRRRVKSIGELAVFVPGFRIPIGVDFTQPLGDSLPKSVVNRLSALRTRIVAMAMHEATTAIKSKQKMITRNGTSTFSDLLQALEDYLPVLLGLTKDGSQLKDKVQFVWINQEDDDEQTTIGNVWYEVLSILHLMATLCLAEANYLLLPRKSKDGYQQRVSEEDRRRSIDVFLKAAGYLDCSIHHVLPQIPLELRKSLPVDLSEEELHALCMQALGQGVDIQLEMAIDSPKATLAVKRRLACEMVKYWHQAQDSILKVPFSGGLGEKHRLFVKWKYAEAKAAAYYYHGLILDEGNTEKFHGMAVAALQAAEEFLKESKRACEVFNVAPPTSRSPPPWGSMKFLSDKIPKDVSSKAHTTQDLYSQERILQAAPVLPDFALALNPDEYQLPPLDPIWNTVMSTKEDLKYK</sequence>
<comment type="similarity">
    <text evidence="1">Belongs to the BROX family.</text>
</comment>
<organism evidence="3 4">
    <name type="scientific">Dendrobium catenatum</name>
    <dbReference type="NCBI Taxonomy" id="906689"/>
    <lineage>
        <taxon>Eukaryota</taxon>
        <taxon>Viridiplantae</taxon>
        <taxon>Streptophyta</taxon>
        <taxon>Embryophyta</taxon>
        <taxon>Tracheophyta</taxon>
        <taxon>Spermatophyta</taxon>
        <taxon>Magnoliopsida</taxon>
        <taxon>Liliopsida</taxon>
        <taxon>Asparagales</taxon>
        <taxon>Orchidaceae</taxon>
        <taxon>Epidendroideae</taxon>
        <taxon>Malaxideae</taxon>
        <taxon>Dendrobiinae</taxon>
        <taxon>Dendrobium</taxon>
    </lineage>
</organism>
<evidence type="ECO:0000313" key="3">
    <source>
        <dbReference type="EMBL" id="PKU85106.1"/>
    </source>
</evidence>